<evidence type="ECO:0000313" key="2">
    <source>
        <dbReference type="EMBL" id="KAF4662708.1"/>
    </source>
</evidence>
<evidence type="ECO:0000313" key="3">
    <source>
        <dbReference type="Proteomes" id="UP000570595"/>
    </source>
</evidence>
<reference evidence="2 3" key="1">
    <citation type="submission" date="2020-04" db="EMBL/GenBank/DDBJ databases">
        <title>Perkinsus olseni comparative genomics.</title>
        <authorList>
            <person name="Bogema D.R."/>
        </authorList>
    </citation>
    <scope>NUCLEOTIDE SEQUENCE [LARGE SCALE GENOMIC DNA]</scope>
    <source>
        <strain evidence="2">ATCC PRA-179</strain>
    </source>
</reference>
<proteinExistence type="predicted"/>
<accession>A0A7J6LTR6</accession>
<sequence>MPPQPEPLVDGSRLAELQRQQEAIDASGKERLGNMILAMDEPTEPSSSSNDSYTVSEVPEVANSHRHAAATKRVTTVPATDVDDDDDEDHNSCSYHNYLNDHYYHNDHDHYNYHYNDYYHYHDYPFYNYYHYHDYPFYNYYNYHYYPFYNCYHDHYNDDHYYNHDHHRFYHYHYSHDHDHYYHNYLNHYYHNYHDHYNDDHYYNHDQDRRVQSFIRSSWASSNRNYLLYSDVARTTPSTSYSWADKVRCDRFGGVSNVEACKIRAKRVPGKEWCEYSDPKTNNVISVVKTKDGVKIEGKCWKLGKMVEVKEDAPTEVVRTAKAAEAGSTMKCESVFMSYSTATATRPEGIAAWVCDNVKTPKWWKDGIKERKAFASTSNCVLVEHGKTVTVVQLARLGKEVVTWGTCPERQRPGRQHPRNFRFPTPPETMQLGKEMLQLNQRLECSQLVGSWVSNNVTTVSEAVKEVCSREIMLPKWLEIAREEKLFDEKECRVWDSNRQQELVVEQLPTGGWGAKAKCYRHTGVDQRNKPLLDLRISSNVEKNLAGAGTCIEALSELAPSGVITVPHALSYICHVNLPANGQVQWQTQVRNTGGICSLEGLDSSGGRRKASVKVSREVYASPRKHHYFFSLLLQCPSEARVRRVAFPSAQVTKLQHNVRWYCGSVLAPFLMKGRITADVTPDGFITDMCQSPEFRNMTADELEMHNRKRQEMRAIQDDYVNELRRRHEAEMAKRKAQPTVAPVVRGPSVNKHSKTQKVIDAKLRRGEGTHSCHFESGDVKLAVSRRGGSVTITQEGCPASSKSSSAAPSATAAAMARGDLCGKVLATLASTNQKKSSYASAVCRAYFS</sequence>
<dbReference type="OrthoDB" id="10378260at2759"/>
<dbReference type="Proteomes" id="UP000570595">
    <property type="component" value="Unassembled WGS sequence"/>
</dbReference>
<feature type="region of interest" description="Disordered" evidence="1">
    <location>
        <begin position="19"/>
        <end position="89"/>
    </location>
</feature>
<dbReference type="EMBL" id="JABAHT010000161">
    <property type="protein sequence ID" value="KAF4662708.1"/>
    <property type="molecule type" value="Genomic_DNA"/>
</dbReference>
<evidence type="ECO:0000256" key="1">
    <source>
        <dbReference type="SAM" id="MobiDB-lite"/>
    </source>
</evidence>
<gene>
    <name evidence="2" type="ORF">FOZ61_002267</name>
</gene>
<feature type="compositionally biased region" description="Polar residues" evidence="1">
    <location>
        <begin position="44"/>
        <end position="55"/>
    </location>
</feature>
<dbReference type="AlphaFoldDB" id="A0A7J6LTR6"/>
<organism evidence="2 3">
    <name type="scientific">Perkinsus olseni</name>
    <name type="common">Perkinsus atlanticus</name>
    <dbReference type="NCBI Taxonomy" id="32597"/>
    <lineage>
        <taxon>Eukaryota</taxon>
        <taxon>Sar</taxon>
        <taxon>Alveolata</taxon>
        <taxon>Perkinsozoa</taxon>
        <taxon>Perkinsea</taxon>
        <taxon>Perkinsida</taxon>
        <taxon>Perkinsidae</taxon>
        <taxon>Perkinsus</taxon>
    </lineage>
</organism>
<comment type="caution">
    <text evidence="2">The sequence shown here is derived from an EMBL/GenBank/DDBJ whole genome shotgun (WGS) entry which is preliminary data.</text>
</comment>
<name>A0A7J6LTR6_PEROL</name>
<protein>
    <submittedName>
        <fullName evidence="2">Uncharacterized protein</fullName>
    </submittedName>
</protein>